<dbReference type="InterPro" id="IPR004714">
    <property type="entry name" value="Cyt_oxidase_maturation_cbb3"/>
</dbReference>
<evidence type="ECO:0000313" key="2">
    <source>
        <dbReference type="EMBL" id="WPX96282.1"/>
    </source>
</evidence>
<feature type="transmembrane region" description="Helical" evidence="1">
    <location>
        <begin position="6"/>
        <end position="26"/>
    </location>
</feature>
<proteinExistence type="predicted"/>
<protein>
    <submittedName>
        <fullName evidence="2">Cytochrome oxidase maturation protein cbb3-type</fullName>
    </submittedName>
</protein>
<dbReference type="Pfam" id="PF03597">
    <property type="entry name" value="FixS"/>
    <property type="match status" value="1"/>
</dbReference>
<dbReference type="EMBL" id="CP110820">
    <property type="protein sequence ID" value="WPX96282.1"/>
    <property type="molecule type" value="Genomic_DNA"/>
</dbReference>
<dbReference type="NCBIfam" id="TIGR00847">
    <property type="entry name" value="ccoS"/>
    <property type="match status" value="1"/>
</dbReference>
<keyword evidence="1" id="KW-0812">Transmembrane</keyword>
<evidence type="ECO:0000313" key="3">
    <source>
        <dbReference type="Proteomes" id="UP001327219"/>
    </source>
</evidence>
<name>A0ABZ0UJZ9_9RICK</name>
<keyword evidence="3" id="KW-1185">Reference proteome</keyword>
<accession>A0ABZ0UJZ9</accession>
<reference evidence="2 3" key="1">
    <citation type="submission" date="2022-11" db="EMBL/GenBank/DDBJ databases">
        <title>Host association and intracellularity evolved multiple times independently in the Rickettsiales.</title>
        <authorList>
            <person name="Castelli M."/>
            <person name="Nardi T."/>
            <person name="Gammuto L."/>
            <person name="Bellinzona G."/>
            <person name="Sabaneyeva E."/>
            <person name="Potekhin A."/>
            <person name="Serra V."/>
            <person name="Petroni G."/>
            <person name="Sassera D."/>
        </authorList>
    </citation>
    <scope>NUCLEOTIDE SEQUENCE [LARGE SCALE GENOMIC DNA]</scope>
    <source>
        <strain evidence="2 3">NDG2</strain>
    </source>
</reference>
<keyword evidence="1" id="KW-1133">Transmembrane helix</keyword>
<evidence type="ECO:0000256" key="1">
    <source>
        <dbReference type="SAM" id="Phobius"/>
    </source>
</evidence>
<organism evidence="2 3">
    <name type="scientific">Candidatus Bandiella euplotis</name>
    <dbReference type="NCBI Taxonomy" id="1664265"/>
    <lineage>
        <taxon>Bacteria</taxon>
        <taxon>Pseudomonadati</taxon>
        <taxon>Pseudomonadota</taxon>
        <taxon>Alphaproteobacteria</taxon>
        <taxon>Rickettsiales</taxon>
        <taxon>Candidatus Midichloriaceae</taxon>
        <taxon>Candidatus Bandiella</taxon>
    </lineage>
</organism>
<dbReference type="RefSeq" id="WP_323733145.1">
    <property type="nucleotide sequence ID" value="NZ_CP110820.1"/>
</dbReference>
<keyword evidence="1" id="KW-0472">Membrane</keyword>
<dbReference type="Proteomes" id="UP001327219">
    <property type="component" value="Chromosome"/>
</dbReference>
<gene>
    <name evidence="2" type="ORF">Bandiella_00391</name>
</gene>
<sequence>MSVLLFLIPIAAGIAFLGVVGIFWSIKHNQFEDLKGASQRILYEKKIVFKILAISRANIPMKNSMTKI</sequence>